<evidence type="ECO:0000256" key="2">
    <source>
        <dbReference type="ARBA" id="ARBA00023125"/>
    </source>
</evidence>
<dbReference type="Gene3D" id="1.10.10.10">
    <property type="entry name" value="Winged helix-like DNA-binding domain superfamily/Winged helix DNA-binding domain"/>
    <property type="match status" value="1"/>
</dbReference>
<comment type="caution">
    <text evidence="5">The sequence shown here is derived from an EMBL/GenBank/DDBJ whole genome shotgun (WGS) entry which is preliminary data.</text>
</comment>
<dbReference type="PANTHER" id="PTHR43537">
    <property type="entry name" value="TRANSCRIPTIONAL REGULATOR, GNTR FAMILY"/>
    <property type="match status" value="1"/>
</dbReference>
<dbReference type="OrthoDB" id="1040417at2"/>
<dbReference type="GO" id="GO:0003700">
    <property type="term" value="F:DNA-binding transcription factor activity"/>
    <property type="evidence" value="ECO:0007669"/>
    <property type="project" value="InterPro"/>
</dbReference>
<accession>A0A4R3KQU0</accession>
<dbReference type="PANTHER" id="PTHR43537:SF24">
    <property type="entry name" value="GLUCONATE OPERON TRANSCRIPTIONAL REPRESSOR"/>
    <property type="match status" value="1"/>
</dbReference>
<organism evidence="5 6">
    <name type="scientific">Anseongella ginsenosidimutans</name>
    <dbReference type="NCBI Taxonomy" id="496056"/>
    <lineage>
        <taxon>Bacteria</taxon>
        <taxon>Pseudomonadati</taxon>
        <taxon>Bacteroidota</taxon>
        <taxon>Sphingobacteriia</taxon>
        <taxon>Sphingobacteriales</taxon>
        <taxon>Sphingobacteriaceae</taxon>
        <taxon>Anseongella</taxon>
    </lineage>
</organism>
<dbReference type="InterPro" id="IPR011711">
    <property type="entry name" value="GntR_C"/>
</dbReference>
<dbReference type="SUPFAM" id="SSF48008">
    <property type="entry name" value="GntR ligand-binding domain-like"/>
    <property type="match status" value="1"/>
</dbReference>
<reference evidence="5 6" key="1">
    <citation type="submission" date="2019-03" db="EMBL/GenBank/DDBJ databases">
        <title>Genomic Encyclopedia of Type Strains, Phase IV (KMG-IV): sequencing the most valuable type-strain genomes for metagenomic binning, comparative biology and taxonomic classification.</title>
        <authorList>
            <person name="Goeker M."/>
        </authorList>
    </citation>
    <scope>NUCLEOTIDE SEQUENCE [LARGE SCALE GENOMIC DNA]</scope>
    <source>
        <strain evidence="5 6">DSM 21100</strain>
    </source>
</reference>
<dbReference type="SMART" id="SM00895">
    <property type="entry name" value="FCD"/>
    <property type="match status" value="1"/>
</dbReference>
<dbReference type="CDD" id="cd07377">
    <property type="entry name" value="WHTH_GntR"/>
    <property type="match status" value="1"/>
</dbReference>
<gene>
    <name evidence="5" type="ORF">EDD80_11072</name>
</gene>
<evidence type="ECO:0000259" key="4">
    <source>
        <dbReference type="PROSITE" id="PS50949"/>
    </source>
</evidence>
<keyword evidence="3" id="KW-0804">Transcription</keyword>
<evidence type="ECO:0000256" key="3">
    <source>
        <dbReference type="ARBA" id="ARBA00023163"/>
    </source>
</evidence>
<dbReference type="InterPro" id="IPR036390">
    <property type="entry name" value="WH_DNA-bd_sf"/>
</dbReference>
<proteinExistence type="predicted"/>
<name>A0A4R3KQU0_9SPHI</name>
<dbReference type="Proteomes" id="UP000295807">
    <property type="component" value="Unassembled WGS sequence"/>
</dbReference>
<dbReference type="PROSITE" id="PS50949">
    <property type="entry name" value="HTH_GNTR"/>
    <property type="match status" value="1"/>
</dbReference>
<dbReference type="GO" id="GO:0003677">
    <property type="term" value="F:DNA binding"/>
    <property type="evidence" value="ECO:0007669"/>
    <property type="project" value="UniProtKB-KW"/>
</dbReference>
<dbReference type="Pfam" id="PF00392">
    <property type="entry name" value="GntR"/>
    <property type="match status" value="1"/>
</dbReference>
<dbReference type="PRINTS" id="PR00035">
    <property type="entry name" value="HTHGNTR"/>
</dbReference>
<sequence length="233" mass="27045">MPNDDLRKDLKRVTTKTMADVVELHLREYLKKKSFKPGDALPKETELAEALGVSRNVVREALSRLRMLGMVESRKKRGMILANPDILGAFERVLDPLILDEVTLRNVFELRLVLEMGLADILYIRKTQKDIEELEEIVKREVNKKQKPFRVKYEIAFHGKLYEMTGNDTFLRFQSMLLPVFEYVVDEEIKTSGKAEVGKVTHHDLVEILKAGTPDEFRAGMREHLKPHFDRLK</sequence>
<dbReference type="EMBL" id="SMAD01000010">
    <property type="protein sequence ID" value="TCS85874.1"/>
    <property type="molecule type" value="Genomic_DNA"/>
</dbReference>
<dbReference type="InterPro" id="IPR036388">
    <property type="entry name" value="WH-like_DNA-bd_sf"/>
</dbReference>
<evidence type="ECO:0000313" key="6">
    <source>
        <dbReference type="Proteomes" id="UP000295807"/>
    </source>
</evidence>
<dbReference type="InterPro" id="IPR008920">
    <property type="entry name" value="TF_FadR/GntR_C"/>
</dbReference>
<keyword evidence="2 5" id="KW-0238">DNA-binding</keyword>
<keyword evidence="6" id="KW-1185">Reference proteome</keyword>
<protein>
    <submittedName>
        <fullName evidence="5">DNA-binding FadR family transcriptional regulator</fullName>
    </submittedName>
</protein>
<dbReference type="SUPFAM" id="SSF46785">
    <property type="entry name" value="Winged helix' DNA-binding domain"/>
    <property type="match status" value="1"/>
</dbReference>
<dbReference type="Gene3D" id="1.20.120.530">
    <property type="entry name" value="GntR ligand-binding domain-like"/>
    <property type="match status" value="1"/>
</dbReference>
<evidence type="ECO:0000256" key="1">
    <source>
        <dbReference type="ARBA" id="ARBA00023015"/>
    </source>
</evidence>
<evidence type="ECO:0000313" key="5">
    <source>
        <dbReference type="EMBL" id="TCS85874.1"/>
    </source>
</evidence>
<dbReference type="InterPro" id="IPR000524">
    <property type="entry name" value="Tscrpt_reg_HTH_GntR"/>
</dbReference>
<keyword evidence="1" id="KW-0805">Transcription regulation</keyword>
<dbReference type="SMART" id="SM00345">
    <property type="entry name" value="HTH_GNTR"/>
    <property type="match status" value="1"/>
</dbReference>
<dbReference type="Pfam" id="PF07729">
    <property type="entry name" value="FCD"/>
    <property type="match status" value="1"/>
</dbReference>
<feature type="domain" description="HTH gntR-type" evidence="4">
    <location>
        <begin position="16"/>
        <end position="84"/>
    </location>
</feature>
<dbReference type="AlphaFoldDB" id="A0A4R3KQU0"/>